<dbReference type="Gene3D" id="1.10.260.40">
    <property type="entry name" value="lambda repressor-like DNA-binding domains"/>
    <property type="match status" value="1"/>
</dbReference>
<dbReference type="InterPro" id="IPR046335">
    <property type="entry name" value="LacI/GalR-like_sensor"/>
</dbReference>
<accession>A0A6I5NGF7</accession>
<dbReference type="SUPFAM" id="SSF47413">
    <property type="entry name" value="lambda repressor-like DNA-binding domains"/>
    <property type="match status" value="1"/>
</dbReference>
<dbReference type="InterPro" id="IPR028082">
    <property type="entry name" value="Peripla_BP_I"/>
</dbReference>
<dbReference type="CDD" id="cd06267">
    <property type="entry name" value="PBP1_LacI_sugar_binding-like"/>
    <property type="match status" value="1"/>
</dbReference>
<dbReference type="RefSeq" id="WP_163227015.1">
    <property type="nucleotide sequence ID" value="NZ_VYSG01000001.1"/>
</dbReference>
<dbReference type="EMBL" id="VYSG01000001">
    <property type="protein sequence ID" value="NEG69453.1"/>
    <property type="molecule type" value="Genomic_DNA"/>
</dbReference>
<dbReference type="PANTHER" id="PTHR30146:SF153">
    <property type="entry name" value="LACTOSE OPERON REPRESSOR"/>
    <property type="match status" value="1"/>
</dbReference>
<dbReference type="Pfam" id="PF00356">
    <property type="entry name" value="LacI"/>
    <property type="match status" value="1"/>
</dbReference>
<comment type="caution">
    <text evidence="5">The sequence shown here is derived from an EMBL/GenBank/DDBJ whole genome shotgun (WGS) entry which is preliminary data.</text>
</comment>
<keyword evidence="2" id="KW-0238">DNA-binding</keyword>
<dbReference type="CDD" id="cd01392">
    <property type="entry name" value="HTH_LacI"/>
    <property type="match status" value="1"/>
</dbReference>
<evidence type="ECO:0000313" key="5">
    <source>
        <dbReference type="EMBL" id="NEG69453.1"/>
    </source>
</evidence>
<dbReference type="Pfam" id="PF13377">
    <property type="entry name" value="Peripla_BP_3"/>
    <property type="match status" value="1"/>
</dbReference>
<dbReference type="Gene3D" id="3.40.50.2300">
    <property type="match status" value="2"/>
</dbReference>
<organism evidence="5 6">
    <name type="scientific">Bifidobacterium choloepi</name>
    <dbReference type="NCBI Taxonomy" id="2614131"/>
    <lineage>
        <taxon>Bacteria</taxon>
        <taxon>Bacillati</taxon>
        <taxon>Actinomycetota</taxon>
        <taxon>Actinomycetes</taxon>
        <taxon>Bifidobacteriales</taxon>
        <taxon>Bifidobacteriaceae</taxon>
        <taxon>Bifidobacterium</taxon>
    </lineage>
</organism>
<dbReference type="GO" id="GO:0000976">
    <property type="term" value="F:transcription cis-regulatory region binding"/>
    <property type="evidence" value="ECO:0007669"/>
    <property type="project" value="TreeGrafter"/>
</dbReference>
<dbReference type="InterPro" id="IPR000843">
    <property type="entry name" value="HTH_LacI"/>
</dbReference>
<evidence type="ECO:0000259" key="4">
    <source>
        <dbReference type="PROSITE" id="PS50932"/>
    </source>
</evidence>
<evidence type="ECO:0000256" key="1">
    <source>
        <dbReference type="ARBA" id="ARBA00023015"/>
    </source>
</evidence>
<dbReference type="PANTHER" id="PTHR30146">
    <property type="entry name" value="LACI-RELATED TRANSCRIPTIONAL REPRESSOR"/>
    <property type="match status" value="1"/>
</dbReference>
<dbReference type="Proteomes" id="UP000469292">
    <property type="component" value="Unassembled WGS sequence"/>
</dbReference>
<evidence type="ECO:0000313" key="6">
    <source>
        <dbReference type="Proteomes" id="UP000469292"/>
    </source>
</evidence>
<dbReference type="InterPro" id="IPR010982">
    <property type="entry name" value="Lambda_DNA-bd_dom_sf"/>
</dbReference>
<dbReference type="SMART" id="SM00354">
    <property type="entry name" value="HTH_LACI"/>
    <property type="match status" value="1"/>
</dbReference>
<gene>
    <name evidence="5" type="ORF">F6S87_02205</name>
</gene>
<keyword evidence="3" id="KW-0804">Transcription</keyword>
<protein>
    <submittedName>
        <fullName evidence="5">LacI family transcriptional regulator</fullName>
    </submittedName>
</protein>
<dbReference type="AlphaFoldDB" id="A0A6I5NGF7"/>
<name>A0A6I5NGF7_9BIFI</name>
<dbReference type="PROSITE" id="PS00356">
    <property type="entry name" value="HTH_LACI_1"/>
    <property type="match status" value="1"/>
</dbReference>
<dbReference type="GO" id="GO:0003700">
    <property type="term" value="F:DNA-binding transcription factor activity"/>
    <property type="evidence" value="ECO:0007669"/>
    <property type="project" value="TreeGrafter"/>
</dbReference>
<evidence type="ECO:0000256" key="3">
    <source>
        <dbReference type="ARBA" id="ARBA00023163"/>
    </source>
</evidence>
<proteinExistence type="predicted"/>
<sequence length="352" mass="37660">MEEHGSRKRVTLRDVAARAGVSLKTASNVVNGNGRMTDATREKVQRVIDELGYQVNIAARNLNRRKTGFITLAVPTLTPPYLAELANRVIDEARRRGCSVYVTTYAEGTAKGLQDLLRDFNSTVSDGMILSLSEVASVSTDDLDVPYPLVCVGGRDTRGRVDHVTPDDIAAGATAAGYLIDRGSTRLSVIGARADYADGFDSLKDVTEGNAELRLRGIVEEHARRGMALSTDLVGYTGQDWSIGSGVETMRRVIASGHPFDGVVALNDQLAIGASVTLAAAGIPVPDAVQVIGFDDIEEAAYLPTPLTTMASRLDWIAATAVDRILGRIAGTVTEPELIRTESYVIARATTR</sequence>
<keyword evidence="6" id="KW-1185">Reference proteome</keyword>
<dbReference type="SUPFAM" id="SSF53822">
    <property type="entry name" value="Periplasmic binding protein-like I"/>
    <property type="match status" value="1"/>
</dbReference>
<reference evidence="5 6" key="1">
    <citation type="submission" date="2019-09" db="EMBL/GenBank/DDBJ databases">
        <title>Phylogenetic characterization of a novel taxon of the genus Bifidobacterium: Bifidobacterium choloepi sp. nov.</title>
        <authorList>
            <person name="Modesto M."/>
            <person name="Satti M."/>
        </authorList>
    </citation>
    <scope>NUCLEOTIDE SEQUENCE [LARGE SCALE GENOMIC DNA]</scope>
    <source>
        <strain evidence="5 6">BRDM6</strain>
    </source>
</reference>
<evidence type="ECO:0000256" key="2">
    <source>
        <dbReference type="ARBA" id="ARBA00023125"/>
    </source>
</evidence>
<keyword evidence="1" id="KW-0805">Transcription regulation</keyword>
<feature type="domain" description="HTH lacI-type" evidence="4">
    <location>
        <begin position="10"/>
        <end position="64"/>
    </location>
</feature>
<dbReference type="PROSITE" id="PS50932">
    <property type="entry name" value="HTH_LACI_2"/>
    <property type="match status" value="1"/>
</dbReference>